<dbReference type="Proteomes" id="UP001139408">
    <property type="component" value="Unassembled WGS sequence"/>
</dbReference>
<dbReference type="AlphaFoldDB" id="A0A9X2CBA8"/>
<reference evidence="3" key="1">
    <citation type="submission" date="2022-01" db="EMBL/GenBank/DDBJ databases">
        <title>Whole genome-based taxonomy of the Shewanellaceae.</title>
        <authorList>
            <person name="Martin-Rodriguez A.J."/>
        </authorList>
    </citation>
    <scope>NUCLEOTIDE SEQUENCE</scope>
    <source>
        <strain evidence="3">DSM 23803</strain>
    </source>
</reference>
<gene>
    <name evidence="3" type="ORF">L2749_18975</name>
</gene>
<proteinExistence type="predicted"/>
<keyword evidence="4" id="KW-1185">Reference proteome</keyword>
<dbReference type="PROSITE" id="PS51257">
    <property type="entry name" value="PROKAR_LIPOPROTEIN"/>
    <property type="match status" value="1"/>
</dbReference>
<sequence>MINSLSKMIVMVSIVLLTACTTNDITPPASQRITMVTSGDLSVLSKTYAWHESLFVVHTANKMDEEALRKQLVKSVNKVMADKGYQLVSINDSPYMTVGFGMALATEMSDNDILAKVGLVPGLATKDANAQQHKGSVLVAFFNPNIQSPFWRVLAQGFTEPEQTIEEREARFDNLINMMLNDVPAM</sequence>
<feature type="signal peptide" evidence="1">
    <location>
        <begin position="1"/>
        <end position="19"/>
    </location>
</feature>
<dbReference type="Pfam" id="PF13590">
    <property type="entry name" value="DUF4136"/>
    <property type="match status" value="1"/>
</dbReference>
<evidence type="ECO:0000313" key="4">
    <source>
        <dbReference type="Proteomes" id="UP001139408"/>
    </source>
</evidence>
<name>A0A9X2CBA8_9GAMM</name>
<evidence type="ECO:0000259" key="2">
    <source>
        <dbReference type="Pfam" id="PF13590"/>
    </source>
</evidence>
<feature type="chain" id="PRO_5040932677" evidence="1">
    <location>
        <begin position="20"/>
        <end position="186"/>
    </location>
</feature>
<dbReference type="InterPro" id="IPR025411">
    <property type="entry name" value="DUF4136"/>
</dbReference>
<evidence type="ECO:0000256" key="1">
    <source>
        <dbReference type="SAM" id="SignalP"/>
    </source>
</evidence>
<protein>
    <submittedName>
        <fullName evidence="3">DUF4136 domain-containing protein</fullName>
    </submittedName>
</protein>
<organism evidence="3 4">
    <name type="scientific">Shewanella algicola</name>
    <dbReference type="NCBI Taxonomy" id="640633"/>
    <lineage>
        <taxon>Bacteria</taxon>
        <taxon>Pseudomonadati</taxon>
        <taxon>Pseudomonadota</taxon>
        <taxon>Gammaproteobacteria</taxon>
        <taxon>Alteromonadales</taxon>
        <taxon>Shewanellaceae</taxon>
        <taxon>Shewanella</taxon>
    </lineage>
</organism>
<keyword evidence="1" id="KW-0732">Signal</keyword>
<comment type="caution">
    <text evidence="3">The sequence shown here is derived from an EMBL/GenBank/DDBJ whole genome shotgun (WGS) entry which is preliminary data.</text>
</comment>
<feature type="domain" description="DUF4136" evidence="2">
    <location>
        <begin position="46"/>
        <end position="184"/>
    </location>
</feature>
<accession>A0A9X2CBA8</accession>
<evidence type="ECO:0000313" key="3">
    <source>
        <dbReference type="EMBL" id="MCL1107305.1"/>
    </source>
</evidence>
<dbReference type="RefSeq" id="WP_188924440.1">
    <property type="nucleotide sequence ID" value="NZ_BMQI01000010.1"/>
</dbReference>
<dbReference type="EMBL" id="JAKILJ010000056">
    <property type="protein sequence ID" value="MCL1107305.1"/>
    <property type="molecule type" value="Genomic_DNA"/>
</dbReference>